<name>A0A6G1GQG3_9PEZI</name>
<feature type="compositionally biased region" description="Basic and acidic residues" evidence="1">
    <location>
        <begin position="184"/>
        <end position="195"/>
    </location>
</feature>
<accession>A0A6G1GQG3</accession>
<dbReference type="EMBL" id="ML977178">
    <property type="protein sequence ID" value="KAF1983054.1"/>
    <property type="molecule type" value="Genomic_DNA"/>
</dbReference>
<dbReference type="Proteomes" id="UP000800041">
    <property type="component" value="Unassembled WGS sequence"/>
</dbReference>
<protein>
    <submittedName>
        <fullName evidence="2">Uncharacterized protein</fullName>
    </submittedName>
</protein>
<feature type="compositionally biased region" description="Polar residues" evidence="1">
    <location>
        <begin position="169"/>
        <end position="181"/>
    </location>
</feature>
<evidence type="ECO:0000256" key="1">
    <source>
        <dbReference type="SAM" id="MobiDB-lite"/>
    </source>
</evidence>
<feature type="compositionally biased region" description="Polar residues" evidence="1">
    <location>
        <begin position="8"/>
        <end position="26"/>
    </location>
</feature>
<proteinExistence type="predicted"/>
<keyword evidence="3" id="KW-1185">Reference proteome</keyword>
<evidence type="ECO:0000313" key="2">
    <source>
        <dbReference type="EMBL" id="KAF1983054.1"/>
    </source>
</evidence>
<dbReference type="AlphaFoldDB" id="A0A6G1GQG3"/>
<sequence>MTFARFPTPNSQASGFESATVTGESKSQPHRPEPRRRCASPQLSPPPNLTPPDLLTRRAPLFLVFVGFRRSNKMPLRPLADSAYSTPQHRIRLTLTIPPGNDAQRGAVNGNLIDIQRRDCVHCTTARISQRSEAQTSWQPWHGTSTGLWRSMTGPGTRPRPPRHESVSWHVQPQAANLQSTRGRRGDFVRLEMETQRNAPPRQSHSTYQ</sequence>
<organism evidence="2 3">
    <name type="scientific">Aulographum hederae CBS 113979</name>
    <dbReference type="NCBI Taxonomy" id="1176131"/>
    <lineage>
        <taxon>Eukaryota</taxon>
        <taxon>Fungi</taxon>
        <taxon>Dikarya</taxon>
        <taxon>Ascomycota</taxon>
        <taxon>Pezizomycotina</taxon>
        <taxon>Dothideomycetes</taxon>
        <taxon>Pleosporomycetidae</taxon>
        <taxon>Aulographales</taxon>
        <taxon>Aulographaceae</taxon>
    </lineage>
</organism>
<reference evidence="2" key="1">
    <citation type="journal article" date="2020" name="Stud. Mycol.">
        <title>101 Dothideomycetes genomes: a test case for predicting lifestyles and emergence of pathogens.</title>
        <authorList>
            <person name="Haridas S."/>
            <person name="Albert R."/>
            <person name="Binder M."/>
            <person name="Bloem J."/>
            <person name="Labutti K."/>
            <person name="Salamov A."/>
            <person name="Andreopoulos B."/>
            <person name="Baker S."/>
            <person name="Barry K."/>
            <person name="Bills G."/>
            <person name="Bluhm B."/>
            <person name="Cannon C."/>
            <person name="Castanera R."/>
            <person name="Culley D."/>
            <person name="Daum C."/>
            <person name="Ezra D."/>
            <person name="Gonzalez J."/>
            <person name="Henrissat B."/>
            <person name="Kuo A."/>
            <person name="Liang C."/>
            <person name="Lipzen A."/>
            <person name="Lutzoni F."/>
            <person name="Magnuson J."/>
            <person name="Mondo S."/>
            <person name="Nolan M."/>
            <person name="Ohm R."/>
            <person name="Pangilinan J."/>
            <person name="Park H.-J."/>
            <person name="Ramirez L."/>
            <person name="Alfaro M."/>
            <person name="Sun H."/>
            <person name="Tritt A."/>
            <person name="Yoshinaga Y."/>
            <person name="Zwiers L.-H."/>
            <person name="Turgeon B."/>
            <person name="Goodwin S."/>
            <person name="Spatafora J."/>
            <person name="Crous P."/>
            <person name="Grigoriev I."/>
        </authorList>
    </citation>
    <scope>NUCLEOTIDE SEQUENCE</scope>
    <source>
        <strain evidence="2">CBS 113979</strain>
    </source>
</reference>
<evidence type="ECO:0000313" key="3">
    <source>
        <dbReference type="Proteomes" id="UP000800041"/>
    </source>
</evidence>
<feature type="region of interest" description="Disordered" evidence="1">
    <location>
        <begin position="1"/>
        <end position="54"/>
    </location>
</feature>
<feature type="region of interest" description="Disordered" evidence="1">
    <location>
        <begin position="134"/>
        <end position="209"/>
    </location>
</feature>
<feature type="compositionally biased region" description="Polar residues" evidence="1">
    <location>
        <begin position="134"/>
        <end position="148"/>
    </location>
</feature>
<feature type="compositionally biased region" description="Polar residues" evidence="1">
    <location>
        <begin position="196"/>
        <end position="209"/>
    </location>
</feature>
<gene>
    <name evidence="2" type="ORF">K402DRAFT_181291</name>
</gene>